<dbReference type="EMBL" id="BGZK01000048">
    <property type="protein sequence ID" value="GBP11809.1"/>
    <property type="molecule type" value="Genomic_DNA"/>
</dbReference>
<sequence length="125" mass="13935">MQLFPWRGADRDCEPRVYTMTSLIFGASLSPTSAIYVLNRNAETNSDEYSNAELAVKRNHHVNNLIHSTVSVSEATKLIDDDTIVHARGDFDIRRWATDALKLKESLSTESSADAATLSLHKTQI</sequence>
<name>A0A4C1TBC5_EUMVA</name>
<dbReference type="AlphaFoldDB" id="A0A4C1TBC5"/>
<keyword evidence="2" id="KW-1185">Reference proteome</keyword>
<dbReference type="OrthoDB" id="5983986at2759"/>
<accession>A0A4C1TBC5</accession>
<reference evidence="1 2" key="1">
    <citation type="journal article" date="2019" name="Commun. Biol.">
        <title>The bagworm genome reveals a unique fibroin gene that provides high tensile strength.</title>
        <authorList>
            <person name="Kono N."/>
            <person name="Nakamura H."/>
            <person name="Ohtoshi R."/>
            <person name="Tomita M."/>
            <person name="Numata K."/>
            <person name="Arakawa K."/>
        </authorList>
    </citation>
    <scope>NUCLEOTIDE SEQUENCE [LARGE SCALE GENOMIC DNA]</scope>
</reference>
<proteinExistence type="predicted"/>
<dbReference type="Proteomes" id="UP000299102">
    <property type="component" value="Unassembled WGS sequence"/>
</dbReference>
<dbReference type="PANTHER" id="PTHR47331">
    <property type="entry name" value="PHD-TYPE DOMAIN-CONTAINING PROTEIN"/>
    <property type="match status" value="1"/>
</dbReference>
<gene>
    <name evidence="1" type="ORF">EVAR_74464_1</name>
</gene>
<evidence type="ECO:0000313" key="2">
    <source>
        <dbReference type="Proteomes" id="UP000299102"/>
    </source>
</evidence>
<evidence type="ECO:0000313" key="1">
    <source>
        <dbReference type="EMBL" id="GBP11809.1"/>
    </source>
</evidence>
<comment type="caution">
    <text evidence="1">The sequence shown here is derived from an EMBL/GenBank/DDBJ whole genome shotgun (WGS) entry which is preliminary data.</text>
</comment>
<organism evidence="1 2">
    <name type="scientific">Eumeta variegata</name>
    <name type="common">Bagworm moth</name>
    <name type="synonym">Eumeta japonica</name>
    <dbReference type="NCBI Taxonomy" id="151549"/>
    <lineage>
        <taxon>Eukaryota</taxon>
        <taxon>Metazoa</taxon>
        <taxon>Ecdysozoa</taxon>
        <taxon>Arthropoda</taxon>
        <taxon>Hexapoda</taxon>
        <taxon>Insecta</taxon>
        <taxon>Pterygota</taxon>
        <taxon>Neoptera</taxon>
        <taxon>Endopterygota</taxon>
        <taxon>Lepidoptera</taxon>
        <taxon>Glossata</taxon>
        <taxon>Ditrysia</taxon>
        <taxon>Tineoidea</taxon>
        <taxon>Psychidae</taxon>
        <taxon>Oiketicinae</taxon>
        <taxon>Eumeta</taxon>
    </lineage>
</organism>
<protein>
    <submittedName>
        <fullName evidence="1">Uncharacterized protein</fullName>
    </submittedName>
</protein>